<accession>A0A538SXA5</accession>
<feature type="signal peptide" evidence="3">
    <location>
        <begin position="1"/>
        <end position="28"/>
    </location>
</feature>
<keyword evidence="3" id="KW-0732">Signal</keyword>
<sequence>MTRNTHPMRIWLLTAFVLMALAPGCARATTFTQVTSDTMRETDPAPSPDGKWIAFTSDRCGHGSTQVYLMPAEGGEARQLSHEPDSARAGTPTWAPDGKSLLFISTRGHRYNVYSIPFDGGEPRKLTHGPGSHRFASYSSDGKKIVFYSNRLRPTELYGFNIYIMGASGEEETAMARQVTNSMGSPGHPTLSPDGNWVAFVAKDYDPSKQQTMEGSILFTKYHVFKVRADGGPEIRLTKGAIGGQPVEDTWPSWSPDGKWIAFGRQVGTKRNVWIMDVATNKTFPLTTAGNCIKPTWAYDSKSLYYSSIDAKGNNEDIWVARDLTLKPPAPARKPATKKAARAAAASNSTKTTHR</sequence>
<proteinExistence type="inferred from homology"/>
<evidence type="ECO:0000313" key="4">
    <source>
        <dbReference type="EMBL" id="TMQ56026.1"/>
    </source>
</evidence>
<dbReference type="Proteomes" id="UP000317366">
    <property type="component" value="Unassembled WGS sequence"/>
</dbReference>
<evidence type="ECO:0000256" key="3">
    <source>
        <dbReference type="SAM" id="SignalP"/>
    </source>
</evidence>
<gene>
    <name evidence="4" type="ORF">E6K74_01325</name>
    <name evidence="5" type="ORF">E6K77_06040</name>
</gene>
<reference evidence="6 7" key="1">
    <citation type="journal article" date="2019" name="Nat. Microbiol.">
        <title>Mediterranean grassland soil C-N compound turnover is dependent on rainfall and depth, and is mediated by genomically divergent microorganisms.</title>
        <authorList>
            <person name="Diamond S."/>
            <person name="Andeer P.F."/>
            <person name="Li Z."/>
            <person name="Crits-Christoph A."/>
            <person name="Burstein D."/>
            <person name="Anantharaman K."/>
            <person name="Lane K.R."/>
            <person name="Thomas B.C."/>
            <person name="Pan C."/>
            <person name="Northen T.R."/>
            <person name="Banfield J.F."/>
        </authorList>
    </citation>
    <scope>NUCLEOTIDE SEQUENCE [LARGE SCALE GENOMIC DNA]</scope>
    <source>
        <strain evidence="4">WS_4</strain>
        <strain evidence="5">WS_7</strain>
    </source>
</reference>
<organism evidence="4 7">
    <name type="scientific">Eiseniibacteriota bacterium</name>
    <dbReference type="NCBI Taxonomy" id="2212470"/>
    <lineage>
        <taxon>Bacteria</taxon>
        <taxon>Candidatus Eiseniibacteriota</taxon>
    </lineage>
</organism>
<evidence type="ECO:0000313" key="7">
    <source>
        <dbReference type="Proteomes" id="UP000319829"/>
    </source>
</evidence>
<protein>
    <recommendedName>
        <fullName evidence="8">Dipeptidylpeptidase IV N-terminal domain-containing protein</fullName>
    </recommendedName>
</protein>
<evidence type="ECO:0000256" key="1">
    <source>
        <dbReference type="ARBA" id="ARBA00009820"/>
    </source>
</evidence>
<feature type="chain" id="PRO_5039810582" description="Dipeptidylpeptidase IV N-terminal domain-containing protein" evidence="3">
    <location>
        <begin position="29"/>
        <end position="355"/>
    </location>
</feature>
<evidence type="ECO:0008006" key="8">
    <source>
        <dbReference type="Google" id="ProtNLM"/>
    </source>
</evidence>
<evidence type="ECO:0000313" key="6">
    <source>
        <dbReference type="Proteomes" id="UP000317366"/>
    </source>
</evidence>
<dbReference type="Gene3D" id="2.120.10.30">
    <property type="entry name" value="TolB, C-terminal domain"/>
    <property type="match status" value="3"/>
</dbReference>
<dbReference type="SUPFAM" id="SSF82171">
    <property type="entry name" value="DPP6 N-terminal domain-like"/>
    <property type="match status" value="1"/>
</dbReference>
<dbReference type="InterPro" id="IPR011659">
    <property type="entry name" value="WD40"/>
</dbReference>
<comment type="similarity">
    <text evidence="1">Belongs to the TolB family.</text>
</comment>
<comment type="caution">
    <text evidence="4">The sequence shown here is derived from an EMBL/GenBank/DDBJ whole genome shotgun (WGS) entry which is preliminary data.</text>
</comment>
<evidence type="ECO:0000256" key="2">
    <source>
        <dbReference type="SAM" id="MobiDB-lite"/>
    </source>
</evidence>
<dbReference type="EMBL" id="VBOU01000008">
    <property type="protein sequence ID" value="TMQ56026.1"/>
    <property type="molecule type" value="Genomic_DNA"/>
</dbReference>
<name>A0A538SXA5_UNCEI</name>
<dbReference type="AlphaFoldDB" id="A0A538SXA5"/>
<dbReference type="EMBL" id="VBOX01000065">
    <property type="protein sequence ID" value="TMQ62990.1"/>
    <property type="molecule type" value="Genomic_DNA"/>
</dbReference>
<dbReference type="InterPro" id="IPR011042">
    <property type="entry name" value="6-blade_b-propeller_TolB-like"/>
</dbReference>
<dbReference type="Proteomes" id="UP000319829">
    <property type="component" value="Unassembled WGS sequence"/>
</dbReference>
<evidence type="ECO:0000313" key="5">
    <source>
        <dbReference type="EMBL" id="TMQ62990.1"/>
    </source>
</evidence>
<dbReference type="PANTHER" id="PTHR36842">
    <property type="entry name" value="PROTEIN TOLB HOMOLOG"/>
    <property type="match status" value="1"/>
</dbReference>
<dbReference type="Pfam" id="PF07676">
    <property type="entry name" value="PD40"/>
    <property type="match status" value="5"/>
</dbReference>
<feature type="region of interest" description="Disordered" evidence="2">
    <location>
        <begin position="328"/>
        <end position="355"/>
    </location>
</feature>
<dbReference type="PANTHER" id="PTHR36842:SF1">
    <property type="entry name" value="PROTEIN TOLB"/>
    <property type="match status" value="1"/>
</dbReference>